<keyword evidence="3" id="KW-1185">Reference proteome</keyword>
<accession>A0ABN7ICT0</accession>
<dbReference type="EMBL" id="CAJHCP010000023">
    <property type="protein sequence ID" value="CAD6559153.1"/>
    <property type="molecule type" value="Genomic_DNA"/>
</dbReference>
<dbReference type="Gene3D" id="3.40.50.300">
    <property type="entry name" value="P-loop containing nucleotide triphosphate hydrolases"/>
    <property type="match status" value="1"/>
</dbReference>
<gene>
    <name evidence="2" type="ORF">LMG28140_06557</name>
</gene>
<dbReference type="Proteomes" id="UP000598032">
    <property type="component" value="Unassembled WGS sequence"/>
</dbReference>
<dbReference type="RefSeq" id="WP_201646385.1">
    <property type="nucleotide sequence ID" value="NZ_CAJHCP010000023.1"/>
</dbReference>
<protein>
    <recommendedName>
        <fullName evidence="1">G domain-containing protein</fullName>
    </recommendedName>
</protein>
<organism evidence="2 3">
    <name type="scientific">Paraburkholderia metrosideri</name>
    <dbReference type="NCBI Taxonomy" id="580937"/>
    <lineage>
        <taxon>Bacteria</taxon>
        <taxon>Pseudomonadati</taxon>
        <taxon>Pseudomonadota</taxon>
        <taxon>Betaproteobacteria</taxon>
        <taxon>Burkholderiales</taxon>
        <taxon>Burkholderiaceae</taxon>
        <taxon>Paraburkholderia</taxon>
    </lineage>
</organism>
<reference evidence="2 3" key="1">
    <citation type="submission" date="2020-10" db="EMBL/GenBank/DDBJ databases">
        <authorList>
            <person name="Peeters C."/>
        </authorList>
    </citation>
    <scope>NUCLEOTIDE SEQUENCE [LARGE SCALE GENOMIC DNA]</scope>
    <source>
        <strain evidence="2 3">LMG 28140</strain>
    </source>
</reference>
<evidence type="ECO:0000259" key="1">
    <source>
        <dbReference type="Pfam" id="PF01926"/>
    </source>
</evidence>
<proteinExistence type="predicted"/>
<evidence type="ECO:0000313" key="3">
    <source>
        <dbReference type="Proteomes" id="UP000598032"/>
    </source>
</evidence>
<dbReference type="InterPro" id="IPR006073">
    <property type="entry name" value="GTP-bd"/>
</dbReference>
<name>A0ABN7ICT0_9BURK</name>
<comment type="caution">
    <text evidence="2">The sequence shown here is derived from an EMBL/GenBank/DDBJ whole genome shotgun (WGS) entry which is preliminary data.</text>
</comment>
<sequence>MKADASNEQRFIADVDAFEFIACELDTILHLLEDWLARLTDSLQLHGLTSAGLTERNPLVTQADAINSLLRHSVPAWARQWASLKPAQAFAESFDDKVLLLVFGKFNAGKSSFCNFLADRFAAYGKTVQYFYLDGGRIVETLKPFKEGVTETTARLQGVCLAGKLVLVDTPGLHSATSDNAALTQRFTDSADGVLWLTSSTSPGQVQELDELGRELHRNKPLLPVVTRSDVYEEDEIDGEIRKCLRSKTAQNRAEQEADVTARAAEKLVAMGVATSLLKTPVSISTYLARALQHTPAAMTESGFERLYAALLDVVEPTLAYKQRKLAEMFLHHLEENVMSTLCVDAMSMLAELEALSEAALSQLERQQEQITQAVWRSVMPTLPDLLEQHAATRDVTAVCNGLTQSILTSFSREVSGQLGDYVIELEADVAALRLTDDAQFEDIVIAPSVATGHVRTVIGVDYQRLHAALGKAIHKYVVQLSSHAVGQCHASVKLLMQRAAGLEDSLRVHEDDLLRLKVKLRHDFALNE</sequence>
<dbReference type="Pfam" id="PF01926">
    <property type="entry name" value="MMR_HSR1"/>
    <property type="match status" value="1"/>
</dbReference>
<dbReference type="SUPFAM" id="SSF52540">
    <property type="entry name" value="P-loop containing nucleoside triphosphate hydrolases"/>
    <property type="match status" value="1"/>
</dbReference>
<feature type="domain" description="G" evidence="1">
    <location>
        <begin position="101"/>
        <end position="227"/>
    </location>
</feature>
<dbReference type="InterPro" id="IPR027417">
    <property type="entry name" value="P-loop_NTPase"/>
</dbReference>
<evidence type="ECO:0000313" key="2">
    <source>
        <dbReference type="EMBL" id="CAD6559153.1"/>
    </source>
</evidence>